<organism evidence="2">
    <name type="scientific">marine sediment metagenome</name>
    <dbReference type="NCBI Taxonomy" id="412755"/>
    <lineage>
        <taxon>unclassified sequences</taxon>
        <taxon>metagenomes</taxon>
        <taxon>ecological metagenomes</taxon>
    </lineage>
</organism>
<name>A0A0F9C3I1_9ZZZZ</name>
<feature type="compositionally biased region" description="Basic and acidic residues" evidence="1">
    <location>
        <begin position="61"/>
        <end position="72"/>
    </location>
</feature>
<dbReference type="AlphaFoldDB" id="A0A0F9C3I1"/>
<accession>A0A0F9C3I1</accession>
<protein>
    <submittedName>
        <fullName evidence="2">Uncharacterized protein</fullName>
    </submittedName>
</protein>
<evidence type="ECO:0000256" key="1">
    <source>
        <dbReference type="SAM" id="MobiDB-lite"/>
    </source>
</evidence>
<sequence>MSDITTSAAERVGYWHVFFLRFFLLRRACFVSICIVLDQLPPSYHPVCLLKGPPMSSAPGDVERKSEQDSGHRTLRQPARAQAPAPILKTISLRIKTLEDDKESLVRITANDRMRIEALEHNRKDHACISANRLSRIEALEDQVKDMRARAHTHKKRS</sequence>
<feature type="region of interest" description="Disordered" evidence="1">
    <location>
        <begin position="56"/>
        <end position="82"/>
    </location>
</feature>
<comment type="caution">
    <text evidence="2">The sequence shown here is derived from an EMBL/GenBank/DDBJ whole genome shotgun (WGS) entry which is preliminary data.</text>
</comment>
<gene>
    <name evidence="2" type="ORF">LCGC14_2451620</name>
</gene>
<evidence type="ECO:0000313" key="2">
    <source>
        <dbReference type="EMBL" id="KKL20822.1"/>
    </source>
</evidence>
<dbReference type="EMBL" id="LAZR01037950">
    <property type="protein sequence ID" value="KKL20822.1"/>
    <property type="molecule type" value="Genomic_DNA"/>
</dbReference>
<proteinExistence type="predicted"/>
<reference evidence="2" key="1">
    <citation type="journal article" date="2015" name="Nature">
        <title>Complex archaea that bridge the gap between prokaryotes and eukaryotes.</title>
        <authorList>
            <person name="Spang A."/>
            <person name="Saw J.H."/>
            <person name="Jorgensen S.L."/>
            <person name="Zaremba-Niedzwiedzka K."/>
            <person name="Martijn J."/>
            <person name="Lind A.E."/>
            <person name="van Eijk R."/>
            <person name="Schleper C."/>
            <person name="Guy L."/>
            <person name="Ettema T.J."/>
        </authorList>
    </citation>
    <scope>NUCLEOTIDE SEQUENCE</scope>
</reference>